<name>A0A0P9BFG4_PSEFL</name>
<evidence type="ECO:0000313" key="2">
    <source>
        <dbReference type="Proteomes" id="UP000050349"/>
    </source>
</evidence>
<dbReference type="EMBL" id="LJXB01000045">
    <property type="protein sequence ID" value="KPU61847.1"/>
    <property type="molecule type" value="Genomic_DNA"/>
</dbReference>
<accession>A0A0P9BFG4</accession>
<organism evidence="1 2">
    <name type="scientific">Pseudomonas fluorescens</name>
    <dbReference type="NCBI Taxonomy" id="294"/>
    <lineage>
        <taxon>Bacteria</taxon>
        <taxon>Pseudomonadati</taxon>
        <taxon>Pseudomonadota</taxon>
        <taxon>Gammaproteobacteria</taxon>
        <taxon>Pseudomonadales</taxon>
        <taxon>Pseudomonadaceae</taxon>
        <taxon>Pseudomonas</taxon>
    </lineage>
</organism>
<dbReference type="Proteomes" id="UP000050349">
    <property type="component" value="Unassembled WGS sequence"/>
</dbReference>
<dbReference type="AlphaFoldDB" id="A0A0P9BFG4"/>
<proteinExistence type="predicted"/>
<evidence type="ECO:0000313" key="1">
    <source>
        <dbReference type="EMBL" id="KPU61847.1"/>
    </source>
</evidence>
<protein>
    <submittedName>
        <fullName evidence="1">Uncharacterized protein</fullName>
    </submittedName>
</protein>
<comment type="caution">
    <text evidence="1">The sequence shown here is derived from an EMBL/GenBank/DDBJ whole genome shotgun (WGS) entry which is preliminary data.</text>
</comment>
<sequence length="87" mass="9502">MGHAQRVVGFEDFRNVFAQGFCRCCLGRIGRRRSSGCGSWSSRRLGVSECGNRCQHQAEEQGGHCAPGARSFGWRSGELIACHAGRT</sequence>
<reference evidence="1 2" key="1">
    <citation type="submission" date="2015-09" db="EMBL/GenBank/DDBJ databases">
        <authorList>
            <person name="Jackson K.R."/>
            <person name="Lunt B.L."/>
            <person name="Fisher J.N.B."/>
            <person name="Gardner A.V."/>
            <person name="Bailey M.E."/>
            <person name="Deus L.M."/>
            <person name="Earl A.S."/>
            <person name="Gibby P.D."/>
            <person name="Hartmann K.A."/>
            <person name="Liu J.E."/>
            <person name="Manci A.M."/>
            <person name="Nielsen D.A."/>
            <person name="Solomon M.B."/>
            <person name="Breakwell D.P."/>
            <person name="Burnett S.H."/>
            <person name="Grose J.H."/>
        </authorList>
    </citation>
    <scope>NUCLEOTIDE SEQUENCE [LARGE SCALE GENOMIC DNA]</scope>
    <source>
        <strain evidence="1 2">S613</strain>
    </source>
</reference>
<gene>
    <name evidence="1" type="ORF">AN403_5832</name>
</gene>